<evidence type="ECO:0000313" key="1">
    <source>
        <dbReference type="EMBL" id="KAI8652864.1"/>
    </source>
</evidence>
<accession>A0ACC0QIR0</accession>
<proteinExistence type="predicted"/>
<keyword evidence="2" id="KW-1185">Reference proteome</keyword>
<sequence>MTDSDSPKADTAVDLREEYVPVPCSYSCRLLLTSSLSSSVGKLPPAADTTQVHLDPAAEARLRRRIDLHILPIVSILYLFCFIDRSNIGNARLAGFEQDLGMKGIDYNATLSLFYVSYIIFEIPSNILCKIIGPGWFLPILTILFGGCSVANAFVTNVPQAMAIRFLLGIFEAGMLPGIAYYLSRWYRASELVFRIACYIVTAALAGAFGALLASAILTMDSFGSLRTWRMIFGIEGMITMALGLISLFILTDSPATARWLTAEEKKLAEDRLRSERVSQSQVLDRIDKKKLLRGIINPVTMATSVAFFFNNITVQGLSVFAPTIVRTIYSDRSVVQQQLYTAPPYIVGAFFTLLVPYFSWKLDNRQIFLALCSIPTAVGYIMFLASKDLMVRYAAFFFVAALIFSYAPLSNGQVSANVVSDTARSSAIGWNVMIGNIGGLIAMWSFLPSDGPDYPIGNGINLAGQVVIMSVMYLTLLWMKRDNRGRDTRQREAEAALGNVDAEGIEDLDWKHPRFRWRI</sequence>
<comment type="caution">
    <text evidence="1">The sequence shown here is derived from an EMBL/GenBank/DDBJ whole genome shotgun (WGS) entry which is preliminary data.</text>
</comment>
<dbReference type="EMBL" id="CM046513">
    <property type="protein sequence ID" value="KAI8652864.1"/>
    <property type="molecule type" value="Genomic_DNA"/>
</dbReference>
<protein>
    <submittedName>
        <fullName evidence="1">MFS domain-containing protein</fullName>
    </submittedName>
</protein>
<dbReference type="Proteomes" id="UP001065298">
    <property type="component" value="Chromosome 11"/>
</dbReference>
<name>A0ACC0QIR0_9HYPO</name>
<reference evidence="1" key="1">
    <citation type="submission" date="2022-06" db="EMBL/GenBank/DDBJ databases">
        <title>Fusarium solani species complex genomes reveal bases of compartmentalisation and animal pathogenesis.</title>
        <authorList>
            <person name="Tsai I.J."/>
        </authorList>
    </citation>
    <scope>NUCLEOTIDE SEQUENCE</scope>
    <source>
        <strain evidence="1">Fu6.1</strain>
    </source>
</reference>
<evidence type="ECO:0000313" key="2">
    <source>
        <dbReference type="Proteomes" id="UP001065298"/>
    </source>
</evidence>
<organism evidence="1 2">
    <name type="scientific">Fusarium keratoplasticum</name>
    <dbReference type="NCBI Taxonomy" id="1328300"/>
    <lineage>
        <taxon>Eukaryota</taxon>
        <taxon>Fungi</taxon>
        <taxon>Dikarya</taxon>
        <taxon>Ascomycota</taxon>
        <taxon>Pezizomycotina</taxon>
        <taxon>Sordariomycetes</taxon>
        <taxon>Hypocreomycetidae</taxon>
        <taxon>Hypocreales</taxon>
        <taxon>Nectriaceae</taxon>
        <taxon>Fusarium</taxon>
        <taxon>Fusarium solani species complex</taxon>
    </lineage>
</organism>
<gene>
    <name evidence="1" type="ORF">NCS57_01352100</name>
</gene>